<comment type="caution">
    <text evidence="1">The sequence shown here is derived from an EMBL/GenBank/DDBJ whole genome shotgun (WGS) entry which is preliminary data.</text>
</comment>
<dbReference type="EMBL" id="QMEC01000323">
    <property type="protein sequence ID" value="NMF67474.1"/>
    <property type="molecule type" value="Genomic_DNA"/>
</dbReference>
<gene>
    <name evidence="1" type="ORF">DP115_34030</name>
</gene>
<protein>
    <submittedName>
        <fullName evidence="1">Uncharacterized protein</fullName>
    </submittedName>
</protein>
<proteinExistence type="predicted"/>
<evidence type="ECO:0000313" key="1">
    <source>
        <dbReference type="EMBL" id="NMF67474.1"/>
    </source>
</evidence>
<name>A0ABX1MFN5_9CYAN</name>
<accession>A0ABX1MFN5</accession>
<evidence type="ECO:0000313" key="2">
    <source>
        <dbReference type="Proteomes" id="UP000762253"/>
    </source>
</evidence>
<reference evidence="1 2" key="1">
    <citation type="submission" date="2018-06" db="EMBL/GenBank/DDBJ databases">
        <title>Comparative genomics of Brasilonema spp. strains.</title>
        <authorList>
            <person name="Alvarenga D.O."/>
            <person name="Fiore M.F."/>
            <person name="Varani A.M."/>
        </authorList>
    </citation>
    <scope>NUCLEOTIDE SEQUENCE [LARGE SCALE GENOMIC DNA]</scope>
    <source>
        <strain evidence="1 2">UFV-OR1</strain>
    </source>
</reference>
<sequence length="87" mass="9593">MKPADKQARDFIPFHFKVDTNSRGASGASGAPGERIRDQSFVSSPIVKWYSYLLYEKLPDKQGVKNPAQCSLICFRVAVSSSKNATP</sequence>
<keyword evidence="2" id="KW-1185">Reference proteome</keyword>
<dbReference type="Proteomes" id="UP000762253">
    <property type="component" value="Unassembled WGS sequence"/>
</dbReference>
<organism evidence="1 2">
    <name type="scientific">Brasilonema octagenarum UFV-OR1</name>
    <dbReference type="NCBI Taxonomy" id="417115"/>
    <lineage>
        <taxon>Bacteria</taxon>
        <taxon>Bacillati</taxon>
        <taxon>Cyanobacteriota</taxon>
        <taxon>Cyanophyceae</taxon>
        <taxon>Nostocales</taxon>
        <taxon>Scytonemataceae</taxon>
        <taxon>Brasilonema</taxon>
        <taxon>Octagenarum group</taxon>
    </lineage>
</organism>